<keyword evidence="1" id="KW-0732">Signal</keyword>
<dbReference type="AlphaFoldDB" id="A0A1H5MEV8"/>
<proteinExistence type="predicted"/>
<accession>A0A1H5MEV8</accession>
<feature type="signal peptide" evidence="1">
    <location>
        <begin position="1"/>
        <end position="23"/>
    </location>
</feature>
<dbReference type="EMBL" id="FNTY01000002">
    <property type="protein sequence ID" value="SEE88009.1"/>
    <property type="molecule type" value="Genomic_DNA"/>
</dbReference>
<reference evidence="2 3" key="1">
    <citation type="submission" date="2016-10" db="EMBL/GenBank/DDBJ databases">
        <authorList>
            <person name="de Groot N.N."/>
        </authorList>
    </citation>
    <scope>NUCLEOTIDE SEQUENCE [LARGE SCALE GENOMIC DNA]</scope>
    <source>
        <strain evidence="2 3">BS3662</strain>
    </source>
</reference>
<organism evidence="2 3">
    <name type="scientific">Pseudomonas migulae</name>
    <dbReference type="NCBI Taxonomy" id="78543"/>
    <lineage>
        <taxon>Bacteria</taxon>
        <taxon>Pseudomonadati</taxon>
        <taxon>Pseudomonadota</taxon>
        <taxon>Gammaproteobacteria</taxon>
        <taxon>Pseudomonadales</taxon>
        <taxon>Pseudomonadaceae</taxon>
        <taxon>Pseudomonas</taxon>
    </lineage>
</organism>
<evidence type="ECO:0000313" key="2">
    <source>
        <dbReference type="EMBL" id="SEE88009.1"/>
    </source>
</evidence>
<feature type="chain" id="PRO_5011485351" evidence="1">
    <location>
        <begin position="24"/>
        <end position="173"/>
    </location>
</feature>
<name>A0A1H5MEV8_9PSED</name>
<evidence type="ECO:0000313" key="3">
    <source>
        <dbReference type="Proteomes" id="UP000198985"/>
    </source>
</evidence>
<dbReference type="RefSeq" id="WP_084319084.1">
    <property type="nucleotide sequence ID" value="NZ_FNTY01000002.1"/>
</dbReference>
<gene>
    <name evidence="2" type="ORF">SAMN04490194_4720</name>
</gene>
<evidence type="ECO:0000256" key="1">
    <source>
        <dbReference type="SAM" id="SignalP"/>
    </source>
</evidence>
<dbReference type="Proteomes" id="UP000198985">
    <property type="component" value="Unassembled WGS sequence"/>
</dbReference>
<sequence>MRKTIIMAFLLAVSLGQTLQIQASEPDDWTHFLNDPRFMPAIKTCLAAHPKGLGPAVVMNVWHANVEGVGVTTTDLTGRRNVCYAAKDTGVLEHSKTRFDPDGPLFVSVDQAKVAPRGECIEPTPVFIDQQLQGWILRQPLLNQHLPSACSTPIWTDLIPHDLRSPALAQPNR</sequence>
<protein>
    <submittedName>
        <fullName evidence="2">Uncharacterized protein</fullName>
    </submittedName>
</protein>